<dbReference type="GeneID" id="98159146"/>
<accession>A0ABR4LBR8</accession>
<gene>
    <name evidence="3" type="ORF">BJX68DRAFT_260775</name>
</gene>
<evidence type="ECO:0000313" key="4">
    <source>
        <dbReference type="Proteomes" id="UP001610444"/>
    </source>
</evidence>
<reference evidence="3 4" key="1">
    <citation type="submission" date="2024-07" db="EMBL/GenBank/DDBJ databases">
        <title>Section-level genome sequencing and comparative genomics of Aspergillus sections Usti and Cavernicolus.</title>
        <authorList>
            <consortium name="Lawrence Berkeley National Laboratory"/>
            <person name="Nybo J.L."/>
            <person name="Vesth T.C."/>
            <person name="Theobald S."/>
            <person name="Frisvad J.C."/>
            <person name="Larsen T.O."/>
            <person name="Kjaerboelling I."/>
            <person name="Rothschild-Mancinelli K."/>
            <person name="Lyhne E.K."/>
            <person name="Kogle M.E."/>
            <person name="Barry K."/>
            <person name="Clum A."/>
            <person name="Na H."/>
            <person name="Ledsgaard L."/>
            <person name="Lin J."/>
            <person name="Lipzen A."/>
            <person name="Kuo A."/>
            <person name="Riley R."/>
            <person name="Mondo S."/>
            <person name="LaButti K."/>
            <person name="Haridas S."/>
            <person name="Pangalinan J."/>
            <person name="Salamov A.A."/>
            <person name="Simmons B.A."/>
            <person name="Magnuson J.K."/>
            <person name="Chen J."/>
            <person name="Drula E."/>
            <person name="Henrissat B."/>
            <person name="Wiebenga A."/>
            <person name="Lubbers R.J."/>
            <person name="Gomes A.C."/>
            <person name="Macurrencykelacurrency M.R."/>
            <person name="Stajich J."/>
            <person name="Grigoriev I.V."/>
            <person name="Mortensen U.H."/>
            <person name="De vries R.P."/>
            <person name="Baker S.E."/>
            <person name="Andersen M.R."/>
        </authorList>
    </citation>
    <scope>NUCLEOTIDE SEQUENCE [LARGE SCALE GENOMIC DNA]</scope>
    <source>
        <strain evidence="3 4">CBS 756.74</strain>
    </source>
</reference>
<proteinExistence type="predicted"/>
<name>A0ABR4LBR8_9EURO</name>
<dbReference type="Proteomes" id="UP001610444">
    <property type="component" value="Unassembled WGS sequence"/>
</dbReference>
<sequence>MLNLESVGPMVCVQDSYAESLGLTTPGLVISLFQVNVGYEFVFPKLASVNGQLYVNADLSSIEIPALTHTNASIHIAPSFDRDLDLDLLLVRAGDIQLTRNNIKRFAIHLPSYSLYNPLQSLYQHEHQLTNCSLNLDSLQSFTNLTIHSRVDFPCSALNKTLIRHTHYLDKTNSIFLCTSVPDDSGLSTGAKIATGVAVPVGVVLVAAVGFWFFVWKREQGAKRRSAGVALNQREVGELSVAMVETSAGGSARGETPPPAYEGPRPGEART</sequence>
<organism evidence="3 4">
    <name type="scientific">Aspergillus pseudodeflectus</name>
    <dbReference type="NCBI Taxonomy" id="176178"/>
    <lineage>
        <taxon>Eukaryota</taxon>
        <taxon>Fungi</taxon>
        <taxon>Dikarya</taxon>
        <taxon>Ascomycota</taxon>
        <taxon>Pezizomycotina</taxon>
        <taxon>Eurotiomycetes</taxon>
        <taxon>Eurotiomycetidae</taxon>
        <taxon>Eurotiales</taxon>
        <taxon>Aspergillaceae</taxon>
        <taxon>Aspergillus</taxon>
        <taxon>Aspergillus subgen. Nidulantes</taxon>
    </lineage>
</organism>
<evidence type="ECO:0000256" key="2">
    <source>
        <dbReference type="SAM" id="Phobius"/>
    </source>
</evidence>
<keyword evidence="2" id="KW-0472">Membrane</keyword>
<keyword evidence="2" id="KW-1133">Transmembrane helix</keyword>
<comment type="caution">
    <text evidence="3">The sequence shown here is derived from an EMBL/GenBank/DDBJ whole genome shotgun (WGS) entry which is preliminary data.</text>
</comment>
<feature type="region of interest" description="Disordered" evidence="1">
    <location>
        <begin position="245"/>
        <end position="271"/>
    </location>
</feature>
<dbReference type="RefSeq" id="XP_070906068.1">
    <property type="nucleotide sequence ID" value="XM_071043982.1"/>
</dbReference>
<dbReference type="EMBL" id="JBFXLR010000001">
    <property type="protein sequence ID" value="KAL2861978.1"/>
    <property type="molecule type" value="Genomic_DNA"/>
</dbReference>
<protein>
    <submittedName>
        <fullName evidence="3">Uncharacterized protein</fullName>
    </submittedName>
</protein>
<evidence type="ECO:0000256" key="1">
    <source>
        <dbReference type="SAM" id="MobiDB-lite"/>
    </source>
</evidence>
<feature type="transmembrane region" description="Helical" evidence="2">
    <location>
        <begin position="197"/>
        <end position="216"/>
    </location>
</feature>
<keyword evidence="4" id="KW-1185">Reference proteome</keyword>
<keyword evidence="2" id="KW-0812">Transmembrane</keyword>
<evidence type="ECO:0000313" key="3">
    <source>
        <dbReference type="EMBL" id="KAL2861978.1"/>
    </source>
</evidence>